<dbReference type="EMBL" id="KZ772675">
    <property type="protein sequence ID" value="PTQ49158.1"/>
    <property type="molecule type" value="Genomic_DNA"/>
</dbReference>
<accession>A0A2R6XSS0</accession>
<evidence type="ECO:0000313" key="1">
    <source>
        <dbReference type="EMBL" id="PTQ49158.1"/>
    </source>
</evidence>
<organism evidence="1 2">
    <name type="scientific">Marchantia polymorpha</name>
    <name type="common">Common liverwort</name>
    <name type="synonym">Marchantia aquatica</name>
    <dbReference type="NCBI Taxonomy" id="3197"/>
    <lineage>
        <taxon>Eukaryota</taxon>
        <taxon>Viridiplantae</taxon>
        <taxon>Streptophyta</taxon>
        <taxon>Embryophyta</taxon>
        <taxon>Marchantiophyta</taxon>
        <taxon>Marchantiopsida</taxon>
        <taxon>Marchantiidae</taxon>
        <taxon>Marchantiales</taxon>
        <taxon>Marchantiaceae</taxon>
        <taxon>Marchantia</taxon>
    </lineage>
</organism>
<reference evidence="2" key="1">
    <citation type="journal article" date="2017" name="Cell">
        <title>Insights into land plant evolution garnered from the Marchantia polymorpha genome.</title>
        <authorList>
            <person name="Bowman J.L."/>
            <person name="Kohchi T."/>
            <person name="Yamato K.T."/>
            <person name="Jenkins J."/>
            <person name="Shu S."/>
            <person name="Ishizaki K."/>
            <person name="Yamaoka S."/>
            <person name="Nishihama R."/>
            <person name="Nakamura Y."/>
            <person name="Berger F."/>
            <person name="Adam C."/>
            <person name="Aki S.S."/>
            <person name="Althoff F."/>
            <person name="Araki T."/>
            <person name="Arteaga-Vazquez M.A."/>
            <person name="Balasubrmanian S."/>
            <person name="Barry K."/>
            <person name="Bauer D."/>
            <person name="Boehm C.R."/>
            <person name="Briginshaw L."/>
            <person name="Caballero-Perez J."/>
            <person name="Catarino B."/>
            <person name="Chen F."/>
            <person name="Chiyoda S."/>
            <person name="Chovatia M."/>
            <person name="Davies K.M."/>
            <person name="Delmans M."/>
            <person name="Demura T."/>
            <person name="Dierschke T."/>
            <person name="Dolan L."/>
            <person name="Dorantes-Acosta A.E."/>
            <person name="Eklund D.M."/>
            <person name="Florent S.N."/>
            <person name="Flores-Sandoval E."/>
            <person name="Fujiyama A."/>
            <person name="Fukuzawa H."/>
            <person name="Galik B."/>
            <person name="Grimanelli D."/>
            <person name="Grimwood J."/>
            <person name="Grossniklaus U."/>
            <person name="Hamada T."/>
            <person name="Haseloff J."/>
            <person name="Hetherington A.J."/>
            <person name="Higo A."/>
            <person name="Hirakawa Y."/>
            <person name="Hundley H.N."/>
            <person name="Ikeda Y."/>
            <person name="Inoue K."/>
            <person name="Inoue S.I."/>
            <person name="Ishida S."/>
            <person name="Jia Q."/>
            <person name="Kakita M."/>
            <person name="Kanazawa T."/>
            <person name="Kawai Y."/>
            <person name="Kawashima T."/>
            <person name="Kennedy M."/>
            <person name="Kinose K."/>
            <person name="Kinoshita T."/>
            <person name="Kohara Y."/>
            <person name="Koide E."/>
            <person name="Komatsu K."/>
            <person name="Kopischke S."/>
            <person name="Kubo M."/>
            <person name="Kyozuka J."/>
            <person name="Lagercrantz U."/>
            <person name="Lin S.S."/>
            <person name="Lindquist E."/>
            <person name="Lipzen A.M."/>
            <person name="Lu C.W."/>
            <person name="De Luna E."/>
            <person name="Martienssen R.A."/>
            <person name="Minamino N."/>
            <person name="Mizutani M."/>
            <person name="Mizutani M."/>
            <person name="Mochizuki N."/>
            <person name="Monte I."/>
            <person name="Mosher R."/>
            <person name="Nagasaki H."/>
            <person name="Nakagami H."/>
            <person name="Naramoto S."/>
            <person name="Nishitani K."/>
            <person name="Ohtani M."/>
            <person name="Okamoto T."/>
            <person name="Okumura M."/>
            <person name="Phillips J."/>
            <person name="Pollak B."/>
            <person name="Reinders A."/>
            <person name="Rovekamp M."/>
            <person name="Sano R."/>
            <person name="Sawa S."/>
            <person name="Schmid M.W."/>
            <person name="Shirakawa M."/>
            <person name="Solano R."/>
            <person name="Spunde A."/>
            <person name="Suetsugu N."/>
            <person name="Sugano S."/>
            <person name="Sugiyama A."/>
            <person name="Sun R."/>
            <person name="Suzuki Y."/>
            <person name="Takenaka M."/>
            <person name="Takezawa D."/>
            <person name="Tomogane H."/>
            <person name="Tsuzuki M."/>
            <person name="Ueda T."/>
            <person name="Umeda M."/>
            <person name="Ward J.M."/>
            <person name="Watanabe Y."/>
            <person name="Yazaki K."/>
            <person name="Yokoyama R."/>
            <person name="Yoshitake Y."/>
            <person name="Yotsui I."/>
            <person name="Zachgo S."/>
            <person name="Schmutz J."/>
        </authorList>
    </citation>
    <scope>NUCLEOTIDE SEQUENCE [LARGE SCALE GENOMIC DNA]</scope>
    <source>
        <strain evidence="2">Tak-1</strain>
    </source>
</reference>
<proteinExistence type="predicted"/>
<evidence type="ECO:0000313" key="2">
    <source>
        <dbReference type="Proteomes" id="UP000244005"/>
    </source>
</evidence>
<name>A0A2R6XSS0_MARPO</name>
<dbReference type="OrthoDB" id="10594806at2759"/>
<dbReference type="AlphaFoldDB" id="A0A2R6XSS0"/>
<keyword evidence="2" id="KW-1185">Reference proteome</keyword>
<protein>
    <submittedName>
        <fullName evidence="1">Uncharacterized protein</fullName>
    </submittedName>
</protein>
<dbReference type="Proteomes" id="UP000244005">
    <property type="component" value="Unassembled WGS sequence"/>
</dbReference>
<dbReference type="Gramene" id="Mp7g10410.1">
    <property type="protein sequence ID" value="Mp7g10410.1.cds1"/>
    <property type="gene ID" value="Mp7g10410"/>
</dbReference>
<gene>
    <name evidence="1" type="ORF">MARPO_0003s0060</name>
</gene>
<sequence length="99" mass="11462">MTPSPMILLHVPNSLLLYIYSKHSSKRGFPRCHQRWRSKFLLLFTWATSERELMSSLHAVLQTSISPFPRSLTQRLYASFVHTPVVNLDPGETLWHLSA</sequence>